<dbReference type="AlphaFoldDB" id="A0A941J681"/>
<dbReference type="Proteomes" id="UP000680045">
    <property type="component" value="Unassembled WGS sequence"/>
</dbReference>
<evidence type="ECO:0000313" key="2">
    <source>
        <dbReference type="Proteomes" id="UP000680045"/>
    </source>
</evidence>
<name>A0A941J681_9BACI</name>
<organism evidence="1 2">
    <name type="scientific">Peribacillus frigoritolerans</name>
    <dbReference type="NCBI Taxonomy" id="450367"/>
    <lineage>
        <taxon>Bacteria</taxon>
        <taxon>Bacillati</taxon>
        <taxon>Bacillota</taxon>
        <taxon>Bacilli</taxon>
        <taxon>Bacillales</taxon>
        <taxon>Bacillaceae</taxon>
        <taxon>Peribacillus</taxon>
    </lineage>
</organism>
<comment type="caution">
    <text evidence="1">The sequence shown here is derived from an EMBL/GenBank/DDBJ whole genome shotgun (WGS) entry which is preliminary data.</text>
</comment>
<gene>
    <name evidence="1" type="ORF">KEH51_22945</name>
</gene>
<dbReference type="EMBL" id="JAGTPW010000052">
    <property type="protein sequence ID" value="MBR8645812.1"/>
    <property type="molecule type" value="Genomic_DNA"/>
</dbReference>
<accession>A0A941J681</accession>
<evidence type="ECO:0000313" key="1">
    <source>
        <dbReference type="EMBL" id="MBR8645812.1"/>
    </source>
</evidence>
<reference evidence="1" key="1">
    <citation type="submission" date="2021-04" db="EMBL/GenBank/DDBJ databases">
        <title>Whole genome sequencing of Enterococci isolates from hospitalized patients.</title>
        <authorList>
            <person name="Ogoti B.M."/>
            <person name="Onyambu F.G."/>
        </authorList>
    </citation>
    <scope>NUCLEOTIDE SEQUENCE</scope>
    <source>
        <strain evidence="1">242</strain>
    </source>
</reference>
<protein>
    <submittedName>
        <fullName evidence="1">Uncharacterized protein</fullName>
    </submittedName>
</protein>
<proteinExistence type="predicted"/>
<sequence length="128" mass="14880">MVNKSVATEEILRMIAEISTSLDRLEISYGETVNTVRCKLWAEQYTLVNEAQEAIEKAEDYWVNAEGVNHSFSIVPKNNYKTQGFSLNCTYNPQEFHFMENWIIIRETNVRRNILCKKKTAAVNRTID</sequence>